<evidence type="ECO:0000313" key="2">
    <source>
        <dbReference type="Proteomes" id="UP000503399"/>
    </source>
</evidence>
<dbReference type="PANTHER" id="PTHR39324:SF1">
    <property type="entry name" value="CALCIUM DODECIN"/>
    <property type="match status" value="1"/>
</dbReference>
<dbReference type="Proteomes" id="UP000503399">
    <property type="component" value="Chromosome"/>
</dbReference>
<proteinExistence type="predicted"/>
<sequence length="70" mass="7563">MSSVAKVVEMVGQSSESWQDAVNRAVAELHKSVPDITGVEVTNWTANVRDGRVVEYKVDVKVAYGAEGGR</sequence>
<protein>
    <submittedName>
        <fullName evidence="1">Putative Dodecin</fullName>
    </submittedName>
</protein>
<dbReference type="InterPro" id="IPR025543">
    <property type="entry name" value="Dodecin-like"/>
</dbReference>
<evidence type="ECO:0000313" key="1">
    <source>
        <dbReference type="EMBL" id="CAB1128690.1"/>
    </source>
</evidence>
<reference evidence="1 2" key="1">
    <citation type="submission" date="2020-02" db="EMBL/GenBank/DDBJ databases">
        <authorList>
            <person name="Hogendoorn C."/>
        </authorList>
    </citation>
    <scope>NUCLEOTIDE SEQUENCE [LARGE SCALE GENOMIC DNA]</scope>
    <source>
        <strain evidence="1">R501</strain>
    </source>
</reference>
<name>A0A6F8ZFY5_9FIRM</name>
<keyword evidence="2" id="KW-1185">Reference proteome</keyword>
<organism evidence="1 2">
    <name type="scientific">Candidatus Hydrogenisulfobacillus filiaventi</name>
    <dbReference type="NCBI Taxonomy" id="2707344"/>
    <lineage>
        <taxon>Bacteria</taxon>
        <taxon>Bacillati</taxon>
        <taxon>Bacillota</taxon>
        <taxon>Clostridia</taxon>
        <taxon>Eubacteriales</taxon>
        <taxon>Clostridiales Family XVII. Incertae Sedis</taxon>
        <taxon>Candidatus Hydrogenisulfobacillus</taxon>
    </lineage>
</organism>
<dbReference type="EMBL" id="LR778114">
    <property type="protein sequence ID" value="CAB1128690.1"/>
    <property type="molecule type" value="Genomic_DNA"/>
</dbReference>
<dbReference type="AlphaFoldDB" id="A0A6F8ZFY5"/>
<dbReference type="PANTHER" id="PTHR39324">
    <property type="entry name" value="CALCIUM DODECIN"/>
    <property type="match status" value="1"/>
</dbReference>
<dbReference type="InterPro" id="IPR036694">
    <property type="entry name" value="Dodecin-like_sf"/>
</dbReference>
<dbReference type="InterPro" id="IPR009923">
    <property type="entry name" value="Dodecin"/>
</dbReference>
<accession>A0A6F8ZFY5</accession>
<dbReference type="SUPFAM" id="SSF89807">
    <property type="entry name" value="Dodecin-like"/>
    <property type="match status" value="1"/>
</dbReference>
<dbReference type="Pfam" id="PF07311">
    <property type="entry name" value="Dodecin"/>
    <property type="match status" value="1"/>
</dbReference>
<dbReference type="Gene3D" id="3.30.1660.10">
    <property type="entry name" value="Flavin-binding protein dodecin"/>
    <property type="match status" value="1"/>
</dbReference>
<dbReference type="KEGG" id="hfv:R50_1184"/>
<gene>
    <name evidence="1" type="ORF">R50_1184</name>
</gene>